<dbReference type="PANTHER" id="PTHR13306:SF6">
    <property type="entry name" value="TRANSMEMBRANE PROTEIN 138"/>
    <property type="match status" value="1"/>
</dbReference>
<dbReference type="GO" id="GO:0005929">
    <property type="term" value="C:cilium"/>
    <property type="evidence" value="ECO:0007669"/>
    <property type="project" value="UniProtKB-SubCell"/>
</dbReference>
<feature type="transmembrane region" description="Helical" evidence="14">
    <location>
        <begin position="73"/>
        <end position="93"/>
    </location>
</feature>
<evidence type="ECO:0000256" key="3">
    <source>
        <dbReference type="ARBA" id="ARBA00004138"/>
    </source>
</evidence>
<evidence type="ECO:0000313" key="15">
    <source>
        <dbReference type="WBParaSite" id="SSTP_0001259900.1"/>
    </source>
</evidence>
<name>A0A0K0ET23_STRER</name>
<organism evidence="15">
    <name type="scientific">Strongyloides stercoralis</name>
    <name type="common">Threadworm</name>
    <dbReference type="NCBI Taxonomy" id="6248"/>
    <lineage>
        <taxon>Eukaryota</taxon>
        <taxon>Metazoa</taxon>
        <taxon>Ecdysozoa</taxon>
        <taxon>Nematoda</taxon>
        <taxon>Chromadorea</taxon>
        <taxon>Rhabditida</taxon>
        <taxon>Tylenchina</taxon>
        <taxon>Panagrolaimomorpha</taxon>
        <taxon>Strongyloidoidea</taxon>
        <taxon>Strongyloididae</taxon>
        <taxon>Strongyloides</taxon>
    </lineage>
</organism>
<accession>A0A0K0ET23</accession>
<keyword evidence="10" id="KW-0969">Cilium</keyword>
<comment type="function">
    <text evidence="1">Required for ciliogenesis.</text>
</comment>
<sequence>MLFIIQNVCTVMSIIVLVISLVSTFIFQAGLIKYLIIKFRNVIIISIIYLIVSITTHTITLKSRWYSKGKFVWSYELVALYVIHRVTAILYYYNYKKAALVLGDPKFYNDNNWLRDKIRYGS</sequence>
<evidence type="ECO:0000256" key="6">
    <source>
        <dbReference type="ARBA" id="ARBA00022554"/>
    </source>
</evidence>
<evidence type="ECO:0000256" key="10">
    <source>
        <dbReference type="ARBA" id="ARBA00023069"/>
    </source>
</evidence>
<evidence type="ECO:0000256" key="9">
    <source>
        <dbReference type="ARBA" id="ARBA00022989"/>
    </source>
</evidence>
<evidence type="ECO:0000256" key="12">
    <source>
        <dbReference type="ARBA" id="ARBA00023180"/>
    </source>
</evidence>
<keyword evidence="9 14" id="KW-1133">Transmembrane helix</keyword>
<feature type="transmembrane region" description="Helical" evidence="14">
    <location>
        <begin position="12"/>
        <end position="36"/>
    </location>
</feature>
<keyword evidence="13" id="KW-0966">Cell projection</keyword>
<feature type="transmembrane region" description="Helical" evidence="14">
    <location>
        <begin position="42"/>
        <end position="61"/>
    </location>
</feature>
<dbReference type="AlphaFoldDB" id="A0A0K0ET23"/>
<keyword evidence="12" id="KW-0325">Glycoprotein</keyword>
<dbReference type="GO" id="GO:0030030">
    <property type="term" value="P:cell projection organization"/>
    <property type="evidence" value="ECO:0007669"/>
    <property type="project" value="UniProtKB-KW"/>
</dbReference>
<evidence type="ECO:0000256" key="5">
    <source>
        <dbReference type="ARBA" id="ARBA00014515"/>
    </source>
</evidence>
<evidence type="ECO:0000256" key="7">
    <source>
        <dbReference type="ARBA" id="ARBA00022692"/>
    </source>
</evidence>
<proteinExistence type="inferred from homology"/>
<keyword evidence="6" id="KW-0926">Vacuole</keyword>
<evidence type="ECO:0000256" key="11">
    <source>
        <dbReference type="ARBA" id="ARBA00023136"/>
    </source>
</evidence>
<comment type="similarity">
    <text evidence="4">Belongs to the TMEM138 family.</text>
</comment>
<dbReference type="WBParaSite" id="SSTP_0001259900.1">
    <property type="protein sequence ID" value="SSTP_0001259900.1"/>
    <property type="gene ID" value="SSTP_0001259900"/>
</dbReference>
<evidence type="ECO:0000256" key="2">
    <source>
        <dbReference type="ARBA" id="ARBA00004128"/>
    </source>
</evidence>
<dbReference type="InterPro" id="IPR024133">
    <property type="entry name" value="TM_138"/>
</dbReference>
<dbReference type="PANTHER" id="PTHR13306">
    <property type="entry name" value="TRANSMEMBRANE PROTEIN 138"/>
    <property type="match status" value="1"/>
</dbReference>
<dbReference type="Pfam" id="PF14935">
    <property type="entry name" value="TMEM138"/>
    <property type="match status" value="1"/>
</dbReference>
<evidence type="ECO:0000256" key="4">
    <source>
        <dbReference type="ARBA" id="ARBA00010572"/>
    </source>
</evidence>
<comment type="subcellular location">
    <subcellularLocation>
        <location evidence="3">Cell projection</location>
        <location evidence="3">Cilium</location>
    </subcellularLocation>
    <subcellularLocation>
        <location evidence="2">Vacuole membrane</location>
        <topology evidence="2">Multi-pass membrane protein</topology>
    </subcellularLocation>
</comment>
<evidence type="ECO:0000256" key="13">
    <source>
        <dbReference type="ARBA" id="ARBA00023273"/>
    </source>
</evidence>
<keyword evidence="7 14" id="KW-0812">Transmembrane</keyword>
<evidence type="ECO:0000256" key="8">
    <source>
        <dbReference type="ARBA" id="ARBA00022794"/>
    </source>
</evidence>
<evidence type="ECO:0000256" key="1">
    <source>
        <dbReference type="ARBA" id="ARBA00003709"/>
    </source>
</evidence>
<keyword evidence="8" id="KW-0970">Cilium biogenesis/degradation</keyword>
<protein>
    <recommendedName>
        <fullName evidence="5">Transmembrane protein 138</fullName>
    </recommendedName>
</protein>
<keyword evidence="11 14" id="KW-0472">Membrane</keyword>
<reference evidence="15" key="1">
    <citation type="submission" date="2015-08" db="UniProtKB">
        <authorList>
            <consortium name="WormBaseParasite"/>
        </authorList>
    </citation>
    <scope>IDENTIFICATION</scope>
</reference>
<evidence type="ECO:0000256" key="14">
    <source>
        <dbReference type="SAM" id="Phobius"/>
    </source>
</evidence>
<dbReference type="GO" id="GO:0005774">
    <property type="term" value="C:vacuolar membrane"/>
    <property type="evidence" value="ECO:0007669"/>
    <property type="project" value="UniProtKB-SubCell"/>
</dbReference>